<dbReference type="FunFam" id="3.30.428.10:FF:000001">
    <property type="entry name" value="Galactose-1-phosphate uridylyltransferase"/>
    <property type="match status" value="1"/>
</dbReference>
<name>A0A1W6MXN3_9HYPH</name>
<feature type="binding site" evidence="14">
    <location>
        <begin position="317"/>
        <end position="318"/>
    </location>
    <ligand>
        <name>UDP-alpha-D-glucose</name>
        <dbReference type="ChEBI" id="CHEBI:58885"/>
        <note>ligand shared between dimeric partners</note>
    </ligand>
</feature>
<keyword evidence="6 17" id="KW-0808">Transferase</keyword>
<dbReference type="GO" id="GO:0008108">
    <property type="term" value="F:UDP-glucose:hexose-1-phosphate uridylyltransferase activity"/>
    <property type="evidence" value="ECO:0007669"/>
    <property type="project" value="UniProtKB-UniRule"/>
</dbReference>
<evidence type="ECO:0000256" key="2">
    <source>
        <dbReference type="ARBA" id="ARBA00004947"/>
    </source>
</evidence>
<dbReference type="GO" id="GO:0005737">
    <property type="term" value="C:cytoplasm"/>
    <property type="evidence" value="ECO:0007669"/>
    <property type="project" value="TreeGrafter"/>
</dbReference>
<feature type="binding site" evidence="14">
    <location>
        <begin position="27"/>
        <end position="30"/>
    </location>
    <ligand>
        <name>UDP-alpha-D-glucose</name>
        <dbReference type="ChEBI" id="CHEBI:58885"/>
        <note>ligand shared between dimeric partners</note>
    </ligand>
</feature>
<proteinExistence type="inferred from homology"/>
<evidence type="ECO:0000256" key="15">
    <source>
        <dbReference type="PIRSR" id="PIRSR000808-3"/>
    </source>
</evidence>
<evidence type="ECO:0000256" key="7">
    <source>
        <dbReference type="ARBA" id="ARBA00022695"/>
    </source>
</evidence>
<dbReference type="NCBIfam" id="NF008724">
    <property type="entry name" value="PRK11720.1"/>
    <property type="match status" value="1"/>
</dbReference>
<evidence type="ECO:0000313" key="21">
    <source>
        <dbReference type="Proteomes" id="UP000193978"/>
    </source>
</evidence>
<keyword evidence="21" id="KW-1185">Reference proteome</keyword>
<dbReference type="KEGG" id="mbry:B1812_16105"/>
<feature type="binding site" description="in other chain" evidence="14">
    <location>
        <position position="169"/>
    </location>
    <ligand>
        <name>UDP-alpha-D-glucose</name>
        <dbReference type="ChEBI" id="CHEBI:58885"/>
        <note>ligand shared between dimeric partners</note>
    </ligand>
</feature>
<dbReference type="Gene3D" id="3.30.428.10">
    <property type="entry name" value="HIT-like"/>
    <property type="match status" value="2"/>
</dbReference>
<feature type="binding site" evidence="16">
    <location>
        <position position="299"/>
    </location>
    <ligand>
        <name>Fe cation</name>
        <dbReference type="ChEBI" id="CHEBI:24875"/>
    </ligand>
</feature>
<evidence type="ECO:0000313" key="20">
    <source>
        <dbReference type="EMBL" id="ARN82355.1"/>
    </source>
</evidence>
<comment type="cofactor">
    <cofactor evidence="16">
        <name>Fe cation</name>
        <dbReference type="ChEBI" id="CHEBI:24875"/>
    </cofactor>
    <text evidence="16">Binds 1 Fe cation per subunit.</text>
</comment>
<evidence type="ECO:0000256" key="6">
    <source>
        <dbReference type="ARBA" id="ARBA00022679"/>
    </source>
</evidence>
<evidence type="ECO:0000256" key="13">
    <source>
        <dbReference type="PIRSR" id="PIRSR000808-1"/>
    </source>
</evidence>
<dbReference type="Pfam" id="PF01087">
    <property type="entry name" value="GalP_UDP_transf"/>
    <property type="match status" value="1"/>
</dbReference>
<feature type="active site" description="Tele-UMP-histidine intermediate" evidence="13">
    <location>
        <position position="167"/>
    </location>
</feature>
<dbReference type="SUPFAM" id="SSF54197">
    <property type="entry name" value="HIT-like"/>
    <property type="match status" value="2"/>
</dbReference>
<comment type="cofactor">
    <cofactor evidence="15">
        <name>Zn(2+)</name>
        <dbReference type="ChEBI" id="CHEBI:29105"/>
    </cofactor>
    <text evidence="15">Binds 1 zinc ion per subunit.</text>
</comment>
<feature type="binding site" evidence="15">
    <location>
        <position position="114"/>
    </location>
    <ligand>
        <name>Zn(2+)</name>
        <dbReference type="ChEBI" id="CHEBI:29105"/>
    </ligand>
</feature>
<dbReference type="GO" id="GO:0033499">
    <property type="term" value="P:galactose catabolic process via UDP-galactose, Leloir pathway"/>
    <property type="evidence" value="ECO:0007669"/>
    <property type="project" value="TreeGrafter"/>
</dbReference>
<evidence type="ECO:0000256" key="10">
    <source>
        <dbReference type="ARBA" id="ARBA00023144"/>
    </source>
</evidence>
<keyword evidence="7 17" id="KW-0548">Nucleotidyltransferase</keyword>
<comment type="pathway">
    <text evidence="2 17">Carbohydrate metabolism; galactose metabolism.</text>
</comment>
<keyword evidence="8 15" id="KW-0479">Metal-binding</keyword>
<feature type="domain" description="Galactose-1-phosphate uridyl transferase N-terminal" evidence="18">
    <location>
        <begin position="7"/>
        <end position="177"/>
    </location>
</feature>
<dbReference type="PIRSF" id="PIRSF000808">
    <property type="entry name" value="GalT"/>
    <property type="match status" value="1"/>
</dbReference>
<feature type="binding site" description="in other chain" evidence="14">
    <location>
        <begin position="160"/>
        <end position="162"/>
    </location>
    <ligand>
        <name>UDP-alpha-D-glucose</name>
        <dbReference type="ChEBI" id="CHEBI:58885"/>
        <note>ligand shared between dimeric partners</note>
    </ligand>
</feature>
<dbReference type="InterPro" id="IPR019779">
    <property type="entry name" value="GalP_UDPtransf1_His-AS"/>
</dbReference>
<feature type="binding site" description="in other chain" evidence="14">
    <location>
        <begin position="76"/>
        <end position="77"/>
    </location>
    <ligand>
        <name>UDP-alpha-D-glucose</name>
        <dbReference type="ChEBI" id="CHEBI:58885"/>
        <note>ligand shared between dimeric partners</note>
    </ligand>
</feature>
<dbReference type="InterPro" id="IPR005849">
    <property type="entry name" value="GalP_Utransf_N"/>
</dbReference>
<evidence type="ECO:0000256" key="4">
    <source>
        <dbReference type="ARBA" id="ARBA00012384"/>
    </source>
</evidence>
<feature type="binding site" evidence="14">
    <location>
        <begin position="312"/>
        <end position="313"/>
    </location>
    <ligand>
        <name>UDP-alpha-D-glucose</name>
        <dbReference type="ChEBI" id="CHEBI:58885"/>
        <note>ligand shared between dimeric partners</note>
    </ligand>
</feature>
<feature type="binding site" evidence="16">
    <location>
        <position position="183"/>
    </location>
    <ligand>
        <name>Fe cation</name>
        <dbReference type="ChEBI" id="CHEBI:24875"/>
    </ligand>
</feature>
<keyword evidence="10 17" id="KW-0299">Galactose metabolism</keyword>
<protein>
    <recommendedName>
        <fullName evidence="5 12">Galactose-1-phosphate uridylyltransferase</fullName>
        <ecNumber evidence="4 12">2.7.7.12</ecNumber>
    </recommendedName>
</protein>
<evidence type="ECO:0000256" key="3">
    <source>
        <dbReference type="ARBA" id="ARBA00010951"/>
    </source>
</evidence>
<dbReference type="EMBL" id="CP019948">
    <property type="protein sequence ID" value="ARN82355.1"/>
    <property type="molecule type" value="Genomic_DNA"/>
</dbReference>
<dbReference type="PANTHER" id="PTHR11943:SF1">
    <property type="entry name" value="GALACTOSE-1-PHOSPHATE URIDYLYLTRANSFERASE"/>
    <property type="match status" value="1"/>
</dbReference>
<feature type="binding site" description="in other chain" evidence="14">
    <location>
        <position position="324"/>
    </location>
    <ligand>
        <name>UDP-alpha-D-glucose</name>
        <dbReference type="ChEBI" id="CHEBI:58885"/>
        <note>ligand shared between dimeric partners</note>
    </ligand>
</feature>
<comment type="catalytic activity">
    <reaction evidence="1 17">
        <text>alpha-D-galactose 1-phosphate + UDP-alpha-D-glucose = alpha-D-glucose 1-phosphate + UDP-alpha-D-galactose</text>
        <dbReference type="Rhea" id="RHEA:13989"/>
        <dbReference type="ChEBI" id="CHEBI:58336"/>
        <dbReference type="ChEBI" id="CHEBI:58601"/>
        <dbReference type="ChEBI" id="CHEBI:58885"/>
        <dbReference type="ChEBI" id="CHEBI:66914"/>
        <dbReference type="EC" id="2.7.7.12"/>
    </reaction>
</comment>
<feature type="binding site" evidence="15">
    <location>
        <position position="51"/>
    </location>
    <ligand>
        <name>Zn(2+)</name>
        <dbReference type="ChEBI" id="CHEBI:29105"/>
    </ligand>
</feature>
<evidence type="ECO:0000256" key="5">
    <source>
        <dbReference type="ARBA" id="ARBA00016340"/>
    </source>
</evidence>
<keyword evidence="9 15" id="KW-0862">Zinc</keyword>
<keyword evidence="16" id="KW-0408">Iron</keyword>
<evidence type="ECO:0000256" key="11">
    <source>
        <dbReference type="ARBA" id="ARBA00023277"/>
    </source>
</evidence>
<gene>
    <name evidence="20" type="ORF">B1812_16105</name>
</gene>
<evidence type="ECO:0000256" key="17">
    <source>
        <dbReference type="RuleBase" id="RU000506"/>
    </source>
</evidence>
<accession>A0A1W6MXN3</accession>
<sequence>MSDFLQNAPHRRFNPLTGAWALVSPHRTQRPWRGQLEASAAETLPRRQPGCYLCPGEVRANGKRNPDYETVFVFDNDFPALLPDADGKAVEEGELLIARPETGFCRVLCFSPRHDLTLSRMETRDIASVVEAWRDEYVALGARDNVRYVQIFENRGAMMGASNPHPHCQIWASSSLPDEPLKEDQKQADYLARKGSCLLCDYLACERDAKERIICENDAFLVLVPFWAVWPFETMIISKRHFGGLEALTNAEVEALADVLKRLTTRYDNLFAAPFPYTMGLHPQPTDGRAYPHWHFHAHFYPPLLRSATIRKFMVGYEMLAAPQRDITPEQAAASLRASAEWFG</sequence>
<comment type="similarity">
    <text evidence="3 17">Belongs to the galactose-1-phosphate uridylyltransferase type 1 family.</text>
</comment>
<dbReference type="InterPro" id="IPR036265">
    <property type="entry name" value="HIT-like_sf"/>
</dbReference>
<feature type="binding site" description="in other chain" evidence="14">
    <location>
        <position position="60"/>
    </location>
    <ligand>
        <name>UDP-alpha-D-glucose</name>
        <dbReference type="ChEBI" id="CHEBI:58885"/>
        <note>ligand shared between dimeric partners</note>
    </ligand>
</feature>
<dbReference type="GO" id="GO:0008270">
    <property type="term" value="F:zinc ion binding"/>
    <property type="evidence" value="ECO:0007669"/>
    <property type="project" value="InterPro"/>
</dbReference>
<evidence type="ECO:0000259" key="18">
    <source>
        <dbReference type="Pfam" id="PF01087"/>
    </source>
</evidence>
<evidence type="ECO:0000256" key="16">
    <source>
        <dbReference type="PIRSR" id="PIRSR000808-4"/>
    </source>
</evidence>
<dbReference type="Pfam" id="PF02744">
    <property type="entry name" value="GalP_UDP_tr_C"/>
    <property type="match status" value="1"/>
</dbReference>
<dbReference type="UniPathway" id="UPA00214"/>
<evidence type="ECO:0000256" key="1">
    <source>
        <dbReference type="ARBA" id="ARBA00001107"/>
    </source>
</evidence>
<evidence type="ECO:0000259" key="19">
    <source>
        <dbReference type="Pfam" id="PF02744"/>
    </source>
</evidence>
<dbReference type="CDD" id="cd00608">
    <property type="entry name" value="GalT"/>
    <property type="match status" value="1"/>
</dbReference>
<evidence type="ECO:0000256" key="9">
    <source>
        <dbReference type="ARBA" id="ARBA00022833"/>
    </source>
</evidence>
<dbReference type="STRING" id="655015.B1812_16105"/>
<evidence type="ECO:0000256" key="12">
    <source>
        <dbReference type="NCBIfam" id="TIGR00209"/>
    </source>
</evidence>
<dbReference type="NCBIfam" id="TIGR00209">
    <property type="entry name" value="galT_1"/>
    <property type="match status" value="1"/>
</dbReference>
<feature type="binding site" evidence="16">
    <location>
        <position position="297"/>
    </location>
    <ligand>
        <name>Fe cation</name>
        <dbReference type="ChEBI" id="CHEBI:24875"/>
    </ligand>
</feature>
<feature type="domain" description="Galactose-1-phosphate uridyl transferase C-terminal" evidence="19">
    <location>
        <begin position="184"/>
        <end position="339"/>
    </location>
</feature>
<dbReference type="AlphaFoldDB" id="A0A1W6MXN3"/>
<dbReference type="InterPro" id="IPR005850">
    <property type="entry name" value="GalP_Utransf_C"/>
</dbReference>
<organism evidence="20 21">
    <name type="scientific">Methylocystis bryophila</name>
    <dbReference type="NCBI Taxonomy" id="655015"/>
    <lineage>
        <taxon>Bacteria</taxon>
        <taxon>Pseudomonadati</taxon>
        <taxon>Pseudomonadota</taxon>
        <taxon>Alphaproteobacteria</taxon>
        <taxon>Hyphomicrobiales</taxon>
        <taxon>Methylocystaceae</taxon>
        <taxon>Methylocystis</taxon>
    </lineage>
</organism>
<dbReference type="InterPro" id="IPR001937">
    <property type="entry name" value="GalP_UDPtransf1"/>
</dbReference>
<dbReference type="FunFam" id="3.30.428.10:FF:000002">
    <property type="entry name" value="Galactose-1-phosphate uridylyltransferase"/>
    <property type="match status" value="1"/>
</dbReference>
<feature type="binding site" evidence="16">
    <location>
        <position position="282"/>
    </location>
    <ligand>
        <name>Fe cation</name>
        <dbReference type="ChEBI" id="CHEBI:24875"/>
    </ligand>
</feature>
<feature type="binding site" evidence="15">
    <location>
        <position position="165"/>
    </location>
    <ligand>
        <name>Zn(2+)</name>
        <dbReference type="ChEBI" id="CHEBI:29105"/>
    </ligand>
</feature>
<feature type="binding site" evidence="15">
    <location>
        <position position="54"/>
    </location>
    <ligand>
        <name>Zn(2+)</name>
        <dbReference type="ChEBI" id="CHEBI:29105"/>
    </ligand>
</feature>
<feature type="binding site" description="in other chain" evidence="14">
    <location>
        <position position="154"/>
    </location>
    <ligand>
        <name>UDP-alpha-D-glucose</name>
        <dbReference type="ChEBI" id="CHEBI:58885"/>
        <note>ligand shared between dimeric partners</note>
    </ligand>
</feature>
<keyword evidence="11 17" id="KW-0119">Carbohydrate metabolism</keyword>
<dbReference type="OrthoDB" id="9769064at2"/>
<dbReference type="Proteomes" id="UP000193978">
    <property type="component" value="Chromosome"/>
</dbReference>
<dbReference type="EC" id="2.7.7.12" evidence="4 12"/>
<evidence type="ECO:0000256" key="14">
    <source>
        <dbReference type="PIRSR" id="PIRSR000808-2"/>
    </source>
</evidence>
<dbReference type="PANTHER" id="PTHR11943">
    <property type="entry name" value="GALACTOSE-1-PHOSPHATE URIDYLYLTRANSFERASE"/>
    <property type="match status" value="1"/>
</dbReference>
<evidence type="ECO:0000256" key="8">
    <source>
        <dbReference type="ARBA" id="ARBA00022723"/>
    </source>
</evidence>
<dbReference type="PROSITE" id="PS00117">
    <property type="entry name" value="GAL_P_UDP_TRANSF_I"/>
    <property type="match status" value="1"/>
</dbReference>
<reference evidence="20 21" key="1">
    <citation type="submission" date="2017-02" db="EMBL/GenBank/DDBJ databases">
        <authorList>
            <person name="Peterson S.W."/>
        </authorList>
    </citation>
    <scope>NUCLEOTIDE SEQUENCE [LARGE SCALE GENOMIC DNA]</scope>
    <source>
        <strain evidence="20 21">S285</strain>
    </source>
</reference>
<dbReference type="RefSeq" id="WP_085772480.1">
    <property type="nucleotide sequence ID" value="NZ_AP027149.1"/>
</dbReference>